<dbReference type="InterPro" id="IPR011010">
    <property type="entry name" value="DNA_brk_join_enz"/>
</dbReference>
<gene>
    <name evidence="6" type="ORF">G3I71_09450</name>
</gene>
<evidence type="ECO:0000313" key="6">
    <source>
        <dbReference type="EMBL" id="NEC86039.1"/>
    </source>
</evidence>
<comment type="similarity">
    <text evidence="1">Belongs to the 'phage' integrase family.</text>
</comment>
<dbReference type="GO" id="GO:0006310">
    <property type="term" value="P:DNA recombination"/>
    <property type="evidence" value="ECO:0007669"/>
    <property type="project" value="UniProtKB-KW"/>
</dbReference>
<dbReference type="InterPro" id="IPR002104">
    <property type="entry name" value="Integrase_catalytic"/>
</dbReference>
<keyword evidence="2" id="KW-0238">DNA-binding</keyword>
<feature type="region of interest" description="Disordered" evidence="4">
    <location>
        <begin position="320"/>
        <end position="343"/>
    </location>
</feature>
<dbReference type="PANTHER" id="PTHR30349">
    <property type="entry name" value="PHAGE INTEGRASE-RELATED"/>
    <property type="match status" value="1"/>
</dbReference>
<reference evidence="6" key="1">
    <citation type="submission" date="2020-01" db="EMBL/GenBank/DDBJ databases">
        <title>Insect and environment-associated Actinomycetes.</title>
        <authorList>
            <person name="Currrie C."/>
            <person name="Chevrette M."/>
            <person name="Carlson C."/>
            <person name="Stubbendieck R."/>
            <person name="Wendt-Pienkowski E."/>
        </authorList>
    </citation>
    <scope>NUCLEOTIDE SEQUENCE</scope>
    <source>
        <strain evidence="6">SID12501</strain>
    </source>
</reference>
<accession>A0A6B3BNX0</accession>
<evidence type="ECO:0000259" key="5">
    <source>
        <dbReference type="PROSITE" id="PS51898"/>
    </source>
</evidence>
<dbReference type="InterPro" id="IPR010998">
    <property type="entry name" value="Integrase_recombinase_N"/>
</dbReference>
<dbReference type="SUPFAM" id="SSF56349">
    <property type="entry name" value="DNA breaking-rejoining enzymes"/>
    <property type="match status" value="1"/>
</dbReference>
<dbReference type="PROSITE" id="PS51898">
    <property type="entry name" value="TYR_RECOMBINASE"/>
    <property type="match status" value="1"/>
</dbReference>
<evidence type="ECO:0000256" key="1">
    <source>
        <dbReference type="ARBA" id="ARBA00008857"/>
    </source>
</evidence>
<evidence type="ECO:0000256" key="3">
    <source>
        <dbReference type="ARBA" id="ARBA00023172"/>
    </source>
</evidence>
<keyword evidence="3" id="KW-0233">DNA recombination</keyword>
<dbReference type="AlphaFoldDB" id="A0A6B3BNX0"/>
<feature type="domain" description="Tyr recombinase" evidence="5">
    <location>
        <begin position="249"/>
        <end position="463"/>
    </location>
</feature>
<proteinExistence type="inferred from homology"/>
<dbReference type="PANTHER" id="PTHR30349:SF64">
    <property type="entry name" value="PROPHAGE INTEGRASE INTD-RELATED"/>
    <property type="match status" value="1"/>
</dbReference>
<organism evidence="6">
    <name type="scientific">Streptomyces sp. SID12501</name>
    <dbReference type="NCBI Taxonomy" id="2706042"/>
    <lineage>
        <taxon>Bacteria</taxon>
        <taxon>Bacillati</taxon>
        <taxon>Actinomycetota</taxon>
        <taxon>Actinomycetes</taxon>
        <taxon>Kitasatosporales</taxon>
        <taxon>Streptomycetaceae</taxon>
        <taxon>Streptomyces</taxon>
    </lineage>
</organism>
<evidence type="ECO:0000256" key="4">
    <source>
        <dbReference type="SAM" id="MobiDB-lite"/>
    </source>
</evidence>
<dbReference type="GO" id="GO:0015074">
    <property type="term" value="P:DNA integration"/>
    <property type="evidence" value="ECO:0007669"/>
    <property type="project" value="InterPro"/>
</dbReference>
<name>A0A6B3BNX0_9ACTN</name>
<sequence length="471" mass="52755">MCAPKCPGRIQRRNGNCVTEWSYTVKIWAIRKRDYRKPYQLRWFVGTSSHSESFLTSGLAKSREAQLITAANAGEPFDMESGLPKSLVVKERDISWYEHARNYIEMKWDDAPGSTRRTLAEAMATVTPALVKDTKGMPDAQAVRTALYSWAFNKNRWEKETPADVAQVLDWFERKSLPTSALAERLLVRATLKALSKKLDGKTAAPGTIQRKRAIFYNSLEYAVDAELLTENPLTRIKWKAPEQVGEEVDPACVPNPGQASKLLAAVREQSPRGRRLVGFFGCMYYAAARPAEVIGLRLSDCDLPRRGWGMLRLRETRPRSGSAWTDSGEPHERRGLKHRPRKAVRPVPIPPELVAMLRWHATAYGTAPDGRLFQTQRGGLIQDTGYGEVWAEARSRALTPAEYDSTLAKRPYDLRHTAVSTWLSSGVEPQLVAKRAGHSVAVLLRVYAKFLSDGDDAANAKISERLGRHG</sequence>
<dbReference type="InterPro" id="IPR013762">
    <property type="entry name" value="Integrase-like_cat_sf"/>
</dbReference>
<dbReference type="Gene3D" id="1.10.150.130">
    <property type="match status" value="1"/>
</dbReference>
<dbReference type="Gene3D" id="1.10.443.10">
    <property type="entry name" value="Intergrase catalytic core"/>
    <property type="match status" value="1"/>
</dbReference>
<dbReference type="EMBL" id="JAAGLU010000007">
    <property type="protein sequence ID" value="NEC86039.1"/>
    <property type="molecule type" value="Genomic_DNA"/>
</dbReference>
<dbReference type="GO" id="GO:0003677">
    <property type="term" value="F:DNA binding"/>
    <property type="evidence" value="ECO:0007669"/>
    <property type="project" value="UniProtKB-KW"/>
</dbReference>
<dbReference type="InterPro" id="IPR050090">
    <property type="entry name" value="Tyrosine_recombinase_XerCD"/>
</dbReference>
<comment type="caution">
    <text evidence="6">The sequence shown here is derived from an EMBL/GenBank/DDBJ whole genome shotgun (WGS) entry which is preliminary data.</text>
</comment>
<evidence type="ECO:0000256" key="2">
    <source>
        <dbReference type="ARBA" id="ARBA00023125"/>
    </source>
</evidence>
<protein>
    <submittedName>
        <fullName evidence="6">Tyrosine-type recombinase/integrase</fullName>
    </submittedName>
</protein>